<accession>A0A0F6W5D5</accession>
<dbReference type="AlphaFoldDB" id="A0A0F6W5D5"/>
<dbReference type="Proteomes" id="UP000034883">
    <property type="component" value="Chromosome"/>
</dbReference>
<dbReference type="InterPro" id="IPR009683">
    <property type="entry name" value="Extensin-like_C"/>
</dbReference>
<gene>
    <name evidence="3" type="ORF">DB32_004870</name>
</gene>
<proteinExistence type="predicted"/>
<feature type="domain" description="Extensin-like C-terminal" evidence="2">
    <location>
        <begin position="68"/>
        <end position="241"/>
    </location>
</feature>
<feature type="signal peptide" evidence="1">
    <location>
        <begin position="1"/>
        <end position="21"/>
    </location>
</feature>
<organism evidence="3 4">
    <name type="scientific">Sandaracinus amylolyticus</name>
    <dbReference type="NCBI Taxonomy" id="927083"/>
    <lineage>
        <taxon>Bacteria</taxon>
        <taxon>Pseudomonadati</taxon>
        <taxon>Myxococcota</taxon>
        <taxon>Polyangia</taxon>
        <taxon>Polyangiales</taxon>
        <taxon>Sandaracinaceae</taxon>
        <taxon>Sandaracinus</taxon>
    </lineage>
</organism>
<evidence type="ECO:0000256" key="1">
    <source>
        <dbReference type="SAM" id="SignalP"/>
    </source>
</evidence>
<dbReference type="RefSeq" id="WP_053234946.1">
    <property type="nucleotide sequence ID" value="NZ_CP011125.1"/>
</dbReference>
<dbReference type="STRING" id="927083.DB32_004870"/>
<keyword evidence="4" id="KW-1185">Reference proteome</keyword>
<dbReference type="Pfam" id="PF06904">
    <property type="entry name" value="Extensin-like_C"/>
    <property type="match status" value="1"/>
</dbReference>
<keyword evidence="1" id="KW-0732">Signal</keyword>
<dbReference type="KEGG" id="samy:DB32_004870"/>
<dbReference type="EMBL" id="CP011125">
    <property type="protein sequence ID" value="AKF07721.1"/>
    <property type="molecule type" value="Genomic_DNA"/>
</dbReference>
<evidence type="ECO:0000259" key="2">
    <source>
        <dbReference type="Pfam" id="PF06904"/>
    </source>
</evidence>
<feature type="chain" id="PRO_5002511180" evidence="1">
    <location>
        <begin position="22"/>
        <end position="251"/>
    </location>
</feature>
<name>A0A0F6W5D5_9BACT</name>
<sequence length="251" mass="26540">MTRRLTASLLALLLLAGWVTDDVPLPRELEADGIDEDCGTVLLPPSGARRAAAIAGRGRAIGALDRSACESALRGAGVAFESVAASDASGVEHPIRLAGPLDGVRITPDEGVHSVIDCRLAVALLAWAPDLRAQGVARIEHVSIYRPGARVGGRGRVSGHAHALAIDALAFVLEDGRRLPVLDAWLDRARGVDPCTSHEGDDDGTARMRAAVCAAVQHDLFQVVLTPHHDDAHANHVHLEVRPGVDWSFVH</sequence>
<evidence type="ECO:0000313" key="4">
    <source>
        <dbReference type="Proteomes" id="UP000034883"/>
    </source>
</evidence>
<dbReference type="OrthoDB" id="5496523at2"/>
<reference evidence="3 4" key="1">
    <citation type="submission" date="2015-03" db="EMBL/GenBank/DDBJ databases">
        <title>Genome assembly of Sandaracinus amylolyticus DSM 53668.</title>
        <authorList>
            <person name="Sharma G."/>
            <person name="Subramanian S."/>
        </authorList>
    </citation>
    <scope>NUCLEOTIDE SEQUENCE [LARGE SCALE GENOMIC DNA]</scope>
    <source>
        <strain evidence="3 4">DSM 53668</strain>
    </source>
</reference>
<protein>
    <submittedName>
        <fullName evidence="3">Extensin-like protein</fullName>
    </submittedName>
</protein>
<evidence type="ECO:0000313" key="3">
    <source>
        <dbReference type="EMBL" id="AKF07721.1"/>
    </source>
</evidence>